<reference evidence="1" key="1">
    <citation type="submission" date="2018-05" db="EMBL/GenBank/DDBJ databases">
        <authorList>
            <person name="Lanie J.A."/>
            <person name="Ng W.-L."/>
            <person name="Kazmierczak K.M."/>
            <person name="Andrzejewski T.M."/>
            <person name="Davidsen T.M."/>
            <person name="Wayne K.J."/>
            <person name="Tettelin H."/>
            <person name="Glass J.I."/>
            <person name="Rusch D."/>
            <person name="Podicherti R."/>
            <person name="Tsui H.-C.T."/>
            <person name="Winkler M.E."/>
        </authorList>
    </citation>
    <scope>NUCLEOTIDE SEQUENCE</scope>
</reference>
<protein>
    <recommendedName>
        <fullName evidence="2">RCK N-terminal domain-containing protein</fullName>
    </recommendedName>
</protein>
<evidence type="ECO:0008006" key="2">
    <source>
        <dbReference type="Google" id="ProtNLM"/>
    </source>
</evidence>
<accession>A0A382YFB5</accession>
<name>A0A382YFB5_9ZZZZ</name>
<dbReference type="SUPFAM" id="SSF51735">
    <property type="entry name" value="NAD(P)-binding Rossmann-fold domains"/>
    <property type="match status" value="1"/>
</dbReference>
<sequence length="129" mass="14219">SGIVIYLWILFLNSMKTIGFTLNVMDINPDSFQKFSGMDIKNGSIIPMVGNGMSINDLSILPKDISIIVVMTGDDSINLFIGQLSKFLFRTAKIICKINNEKIMLLGKNQGILTFSTTALLNETILSVI</sequence>
<evidence type="ECO:0000313" key="1">
    <source>
        <dbReference type="EMBL" id="SVD81997.1"/>
    </source>
</evidence>
<dbReference type="InterPro" id="IPR036291">
    <property type="entry name" value="NAD(P)-bd_dom_sf"/>
</dbReference>
<dbReference type="Gene3D" id="3.40.50.720">
    <property type="entry name" value="NAD(P)-binding Rossmann-like Domain"/>
    <property type="match status" value="1"/>
</dbReference>
<dbReference type="AlphaFoldDB" id="A0A382YFB5"/>
<dbReference type="EMBL" id="UINC01175391">
    <property type="protein sequence ID" value="SVD81997.1"/>
    <property type="molecule type" value="Genomic_DNA"/>
</dbReference>
<proteinExistence type="predicted"/>
<feature type="non-terminal residue" evidence="1">
    <location>
        <position position="1"/>
    </location>
</feature>
<gene>
    <name evidence="1" type="ORF">METZ01_LOCUS434851</name>
</gene>
<organism evidence="1">
    <name type="scientific">marine metagenome</name>
    <dbReference type="NCBI Taxonomy" id="408172"/>
    <lineage>
        <taxon>unclassified sequences</taxon>
        <taxon>metagenomes</taxon>
        <taxon>ecological metagenomes</taxon>
    </lineage>
</organism>